<dbReference type="InterPro" id="IPR008456">
    <property type="entry name" value="Collagen-bd_dom"/>
</dbReference>
<dbReference type="Gene3D" id="2.60.40.740">
    <property type="match status" value="1"/>
</dbReference>
<name>A0A4P8KB25_ENTAV</name>
<keyword evidence="5" id="KW-0572">Peptidoglycan-anchor</keyword>
<comment type="caution">
    <text evidence="9">The sequence shown here is derived from an EMBL/GenBank/DDBJ whole genome shotgun (WGS) entry which is preliminary data.</text>
</comment>
<dbReference type="CDD" id="cd00222">
    <property type="entry name" value="CollagenBindB"/>
    <property type="match status" value="5"/>
</dbReference>
<dbReference type="Gene3D" id="2.60.40.1140">
    <property type="entry name" value="Collagen-binding surface protein Cna, B-type domain"/>
    <property type="match status" value="5"/>
</dbReference>
<keyword evidence="7" id="KW-0472">Membrane</keyword>
<dbReference type="InterPro" id="IPR041171">
    <property type="entry name" value="SDR_Ig"/>
</dbReference>
<organism evidence="9 10">
    <name type="scientific">Enterococcus avium</name>
    <name type="common">Streptococcus avium</name>
    <dbReference type="NCBI Taxonomy" id="33945"/>
    <lineage>
        <taxon>Bacteria</taxon>
        <taxon>Bacillati</taxon>
        <taxon>Bacillota</taxon>
        <taxon>Bacilli</taxon>
        <taxon>Lactobacillales</taxon>
        <taxon>Enterococcaceae</taxon>
        <taxon>Enterococcus</taxon>
    </lineage>
</organism>
<dbReference type="GO" id="GO:0005518">
    <property type="term" value="F:collagen binding"/>
    <property type="evidence" value="ECO:0007669"/>
    <property type="project" value="InterPro"/>
</dbReference>
<keyword evidence="7" id="KW-0812">Transmembrane</keyword>
<comment type="subcellular location">
    <subcellularLocation>
        <location evidence="1">Secreted</location>
        <location evidence="1">Cell wall</location>
        <topology evidence="1">Peptidoglycan-anchor</topology>
    </subcellularLocation>
</comment>
<dbReference type="AlphaFoldDB" id="A0A4P8KB25"/>
<keyword evidence="4 8" id="KW-0732">Signal</keyword>
<feature type="chain" id="PRO_5043400138" evidence="8">
    <location>
        <begin position="30"/>
        <end position="849"/>
    </location>
</feature>
<dbReference type="GeneID" id="69570170"/>
<gene>
    <name evidence="9" type="ORF">AUF17_17525</name>
</gene>
<dbReference type="SUPFAM" id="SSF49401">
    <property type="entry name" value="Bacterial adhesins"/>
    <property type="match status" value="2"/>
</dbReference>
<feature type="compositionally biased region" description="Basic and acidic residues" evidence="6">
    <location>
        <begin position="623"/>
        <end position="633"/>
    </location>
</feature>
<keyword evidence="7" id="KW-1133">Transmembrane helix</keyword>
<dbReference type="Pfam" id="PF05738">
    <property type="entry name" value="Cna_B"/>
    <property type="match status" value="5"/>
</dbReference>
<dbReference type="EMBL" id="PDXQ01000002">
    <property type="protein sequence ID" value="TRZ28515.1"/>
    <property type="molecule type" value="Genomic_DNA"/>
</dbReference>
<dbReference type="InterPro" id="IPR011252">
    <property type="entry name" value="Fibrogen-bd_dom1"/>
</dbReference>
<dbReference type="InterPro" id="IPR008454">
    <property type="entry name" value="Collagen-bd_Cna-like_B-typ_dom"/>
</dbReference>
<dbReference type="InterPro" id="IPR008966">
    <property type="entry name" value="Adhesion_dom_sf"/>
</dbReference>
<evidence type="ECO:0000256" key="2">
    <source>
        <dbReference type="ARBA" id="ARBA00022512"/>
    </source>
</evidence>
<dbReference type="GO" id="GO:0007155">
    <property type="term" value="P:cell adhesion"/>
    <property type="evidence" value="ECO:0007669"/>
    <property type="project" value="InterPro"/>
</dbReference>
<keyword evidence="3" id="KW-0964">Secreted</keyword>
<evidence type="ECO:0000313" key="10">
    <source>
        <dbReference type="Proteomes" id="UP000316316"/>
    </source>
</evidence>
<proteinExistence type="predicted"/>
<dbReference type="RefSeq" id="WP_016179039.1">
    <property type="nucleotide sequence ID" value="NZ_CAAKOC010000207.1"/>
</dbReference>
<feature type="region of interest" description="Disordered" evidence="6">
    <location>
        <begin position="613"/>
        <end position="633"/>
    </location>
</feature>
<reference evidence="9 10" key="1">
    <citation type="submission" date="2017-10" db="EMBL/GenBank/DDBJ databases">
        <title>FDA dAtabase for Regulatory Grade micrObial Sequences (FDA-ARGOS): Supporting development and validation of Infectious Disease Dx tests.</title>
        <authorList>
            <person name="Campos J."/>
            <person name="Goldberg B."/>
            <person name="Tallon L.J."/>
            <person name="Sadzewicz L."/>
            <person name="Sengamalay N."/>
            <person name="Ott S."/>
            <person name="Godinez A."/>
            <person name="Nagaraj S."/>
            <person name="Vyas G."/>
            <person name="Aluvathingal J."/>
            <person name="Nadendla S."/>
            <person name="Geyer C."/>
            <person name="Nandy P."/>
            <person name="Hobson J."/>
            <person name="Sichtig H."/>
        </authorList>
    </citation>
    <scope>NUCLEOTIDE SEQUENCE [LARGE SCALE GENOMIC DNA]</scope>
    <source>
        <strain evidence="9 10">FDAARGOS_185</strain>
    </source>
</reference>
<dbReference type="Pfam" id="PF05737">
    <property type="entry name" value="Collagen_bind"/>
    <property type="match status" value="1"/>
</dbReference>
<protein>
    <submittedName>
        <fullName evidence="9">Uncharacterized protein</fullName>
    </submittedName>
</protein>
<sequence>MQKRLKSLFSIIFLLSNLFIQLGSTNVYAAENLDASQFVTSVALADANSPIGTNRIRDTSSVQVTYNLNLGNGSAITTDQPYTMSLPKELNYTTTTPISINTPTGVHLADVTISNGIISIQFTSDAQSYDNLRINFNFWATFNRSQLNYETGNDLAFPTQTNPNNTVHLNFSKSSSGGGSGTSAIAKSLSYEDTDPTIINWTLTVNNGGYPVENATLQDIMENNQDYIPGSMTVIHRNWRRTPLATEHTEPVITQQADGTQTFSLSFGKLTSVQEQNNTATTSLVIHYQTRLLYNAANNRYHNTASTYDNGSFIDTAVSTATYHGQGGGGEGDQLITISGTKIWEVEENDSQTRPETISVSLLRDGVNYRQTTISESQDGTWSYAFPSVPKYDNTGREYGYSVQETTVPEGYSSEVKGFDIINHYPAKTTEFSGQKNWRDQNNQDGKRPDQITVNLLANGAFQESQTVTSQDDWHYQFTNLPKFLNGREIEYSVSENAVPDYVTTIEGSTITNTHTPEVRAINVQKVWDDQNDQDKLRPEAVTLALLANGEKIDEASVSGADQWAHTWEGLPKNDKGQAINYTIEEETAVPGYTSTVSKQNDDSFIVTNTHSPEQTSVKGHKNWQDNNDRDKKRPNSITVLLLANGEQVATKQVTANDNWDYEFTDLPKNLNGQPIVYTVNEEPVSGYSSQVEGFNITNTYKEVPTIPSVNVTQQWNDNNDREKDRPSSVKVQLYDRDKKHGDPVILNDGNHWSHSWKNLPKQDANVNKTNYTVKAIDVPKNYHSTVVEQAPFDFVIVNTHINNTSKAAKAYPNTGEKSSTAITILGMTFLLGVLLVHLRRRFFVKDER</sequence>
<evidence type="ECO:0000256" key="1">
    <source>
        <dbReference type="ARBA" id="ARBA00004168"/>
    </source>
</evidence>
<dbReference type="Proteomes" id="UP000316316">
    <property type="component" value="Unassembled WGS sequence"/>
</dbReference>
<dbReference type="Pfam" id="PF17961">
    <property type="entry name" value="Big_8"/>
    <property type="match status" value="1"/>
</dbReference>
<dbReference type="SUPFAM" id="SSF49478">
    <property type="entry name" value="Cna protein B-type domain"/>
    <property type="match status" value="5"/>
</dbReference>
<evidence type="ECO:0000256" key="4">
    <source>
        <dbReference type="ARBA" id="ARBA00022729"/>
    </source>
</evidence>
<dbReference type="Gene3D" id="2.60.40.1280">
    <property type="match status" value="1"/>
</dbReference>
<dbReference type="Pfam" id="PF00746">
    <property type="entry name" value="Gram_pos_anchor"/>
    <property type="match status" value="1"/>
</dbReference>
<accession>A0A4P8KB25</accession>
<evidence type="ECO:0000256" key="5">
    <source>
        <dbReference type="ARBA" id="ARBA00023088"/>
    </source>
</evidence>
<evidence type="ECO:0000256" key="3">
    <source>
        <dbReference type="ARBA" id="ARBA00022525"/>
    </source>
</evidence>
<keyword evidence="2" id="KW-0134">Cell wall</keyword>
<evidence type="ECO:0000256" key="8">
    <source>
        <dbReference type="SAM" id="SignalP"/>
    </source>
</evidence>
<evidence type="ECO:0000256" key="7">
    <source>
        <dbReference type="SAM" id="Phobius"/>
    </source>
</evidence>
<feature type="transmembrane region" description="Helical" evidence="7">
    <location>
        <begin position="820"/>
        <end position="839"/>
    </location>
</feature>
<evidence type="ECO:0000313" key="9">
    <source>
        <dbReference type="EMBL" id="TRZ28515.1"/>
    </source>
</evidence>
<feature type="signal peptide" evidence="8">
    <location>
        <begin position="1"/>
        <end position="29"/>
    </location>
</feature>
<evidence type="ECO:0000256" key="6">
    <source>
        <dbReference type="SAM" id="MobiDB-lite"/>
    </source>
</evidence>
<dbReference type="InterPro" id="IPR019931">
    <property type="entry name" value="LPXTG_anchor"/>
</dbReference>
<dbReference type="NCBIfam" id="TIGR01167">
    <property type="entry name" value="LPXTG_anchor"/>
    <property type="match status" value="1"/>
</dbReference>